<dbReference type="Proteomes" id="UP000824998">
    <property type="component" value="Unassembled WGS sequence"/>
</dbReference>
<dbReference type="Pfam" id="PF03318">
    <property type="entry name" value="ETX_MTX2"/>
    <property type="match status" value="1"/>
</dbReference>
<dbReference type="Gene3D" id="2.170.15.10">
    <property type="entry name" value="Proaerolysin, chain A, domain 3"/>
    <property type="match status" value="1"/>
</dbReference>
<reference evidence="2" key="1">
    <citation type="journal article" date="2021" name="IMA Fungus">
        <title>Genomic characterization of three marine fungi, including Emericellopsis atlantica sp. nov. with signatures of a generalist lifestyle and marine biomass degradation.</title>
        <authorList>
            <person name="Hagestad O.C."/>
            <person name="Hou L."/>
            <person name="Andersen J.H."/>
            <person name="Hansen E.H."/>
            <person name="Altermark B."/>
            <person name="Li C."/>
            <person name="Kuhnert E."/>
            <person name="Cox R.J."/>
            <person name="Crous P.W."/>
            <person name="Spatafora J.W."/>
            <person name="Lail K."/>
            <person name="Amirebrahimi M."/>
            <person name="Lipzen A."/>
            <person name="Pangilinan J."/>
            <person name="Andreopoulos W."/>
            <person name="Hayes R.D."/>
            <person name="Ng V."/>
            <person name="Grigoriev I.V."/>
            <person name="Jackson S.A."/>
            <person name="Sutton T.D.S."/>
            <person name="Dobson A.D.W."/>
            <person name="Rama T."/>
        </authorList>
    </citation>
    <scope>NUCLEOTIDE SEQUENCE</scope>
    <source>
        <strain evidence="2">TRa018bII</strain>
    </source>
</reference>
<dbReference type="EMBL" id="MU251432">
    <property type="protein sequence ID" value="KAG9235422.1"/>
    <property type="molecule type" value="Genomic_DNA"/>
</dbReference>
<feature type="signal peptide" evidence="1">
    <location>
        <begin position="1"/>
        <end position="21"/>
    </location>
</feature>
<evidence type="ECO:0008006" key="4">
    <source>
        <dbReference type="Google" id="ProtNLM"/>
    </source>
</evidence>
<dbReference type="SUPFAM" id="SSF56973">
    <property type="entry name" value="Aerolisin/ETX pore-forming domain"/>
    <property type="match status" value="1"/>
</dbReference>
<sequence length="405" mass="43494">MRFYTQAVMVGVASLLSLATAAGDCEKGPYAPTISVGADDIEDSPKFCWAEYDQGLVVVGLEVWAARFHIKGVKMTMSDGSNRMIGQQQVDPQGGNERIAWGIKDKVTALKMWKNKDKKGLGKIEIEISNGKKLVCGNQKETSHDGPELIDPAGGTILGAKGAAGAWLENLGFLFLRSTIDEADIIDVKFDENMDQWNAEGRGIRSQDFGNSYFVNQDPPGSPNATFKFSNSKIVTSSKTLTQSSTHVVGAEVSVKVGGKVGVPFVAEGSIEVTATAKYSFERMNSEATTNTETRTIRWDWDGSIAPGKATHCKATAQSGEFSSPYTSTVNVHMVDGTTFEIKQKGDFISTGWTQATGVCGEIDIKDVPKGSLIIDSKASSNDDGVTTDMNRLQAVSVRAVSFQG</sequence>
<keyword evidence="3" id="KW-1185">Reference proteome</keyword>
<keyword evidence="1" id="KW-0732">Signal</keyword>
<gene>
    <name evidence="2" type="ORF">BJ875DRAFT_495019</name>
</gene>
<name>A0A9P8C6N0_9HELO</name>
<accession>A0A9P8C6N0</accession>
<dbReference type="OrthoDB" id="3758675at2759"/>
<protein>
    <recommendedName>
        <fullName evidence="4">Jacalin-type lectin domain-containing protein</fullName>
    </recommendedName>
</protein>
<evidence type="ECO:0000313" key="2">
    <source>
        <dbReference type="EMBL" id="KAG9235422.1"/>
    </source>
</evidence>
<organism evidence="2 3">
    <name type="scientific">Amylocarpus encephaloides</name>
    <dbReference type="NCBI Taxonomy" id="45428"/>
    <lineage>
        <taxon>Eukaryota</taxon>
        <taxon>Fungi</taxon>
        <taxon>Dikarya</taxon>
        <taxon>Ascomycota</taxon>
        <taxon>Pezizomycotina</taxon>
        <taxon>Leotiomycetes</taxon>
        <taxon>Helotiales</taxon>
        <taxon>Helotiales incertae sedis</taxon>
        <taxon>Amylocarpus</taxon>
    </lineage>
</organism>
<evidence type="ECO:0000256" key="1">
    <source>
        <dbReference type="SAM" id="SignalP"/>
    </source>
</evidence>
<feature type="chain" id="PRO_5040379782" description="Jacalin-type lectin domain-containing protein" evidence="1">
    <location>
        <begin position="22"/>
        <end position="405"/>
    </location>
</feature>
<evidence type="ECO:0000313" key="3">
    <source>
        <dbReference type="Proteomes" id="UP000824998"/>
    </source>
</evidence>
<comment type="caution">
    <text evidence="2">The sequence shown here is derived from an EMBL/GenBank/DDBJ whole genome shotgun (WGS) entry which is preliminary data.</text>
</comment>
<proteinExistence type="predicted"/>
<dbReference type="AlphaFoldDB" id="A0A9P8C6N0"/>
<dbReference type="InterPro" id="IPR004991">
    <property type="entry name" value="Aerolysin-like"/>
</dbReference>